<name>A0A1M6KHV7_9FIRM</name>
<proteinExistence type="predicted"/>
<dbReference type="RefSeq" id="WP_073105973.1">
    <property type="nucleotide sequence ID" value="NZ_FQZY01000012.1"/>
</dbReference>
<evidence type="ECO:0000313" key="4">
    <source>
        <dbReference type="Proteomes" id="UP000184301"/>
    </source>
</evidence>
<keyword evidence="1" id="KW-0472">Membrane</keyword>
<dbReference type="InterPro" id="IPR036938">
    <property type="entry name" value="PAP2/HPO_sf"/>
</dbReference>
<feature type="transmembrane region" description="Helical" evidence="1">
    <location>
        <begin position="47"/>
        <end position="68"/>
    </location>
</feature>
<dbReference type="AlphaFoldDB" id="A0A1M6KHV7"/>
<feature type="transmembrane region" description="Helical" evidence="1">
    <location>
        <begin position="7"/>
        <end position="27"/>
    </location>
</feature>
<dbReference type="Gene3D" id="1.20.144.10">
    <property type="entry name" value="Phosphatidic acid phosphatase type 2/haloperoxidase"/>
    <property type="match status" value="1"/>
</dbReference>
<accession>A0A1M6KHV7</accession>
<dbReference type="Pfam" id="PF14378">
    <property type="entry name" value="PAP2_3"/>
    <property type="match status" value="1"/>
</dbReference>
<feature type="transmembrane region" description="Helical" evidence="1">
    <location>
        <begin position="75"/>
        <end position="97"/>
    </location>
</feature>
<dbReference type="InterPro" id="IPR026841">
    <property type="entry name" value="Aur1/Ipt1"/>
</dbReference>
<sequence>MRDKLKLPPLLIALLVNNCVYFGSRLLMSGAHHHNLDSLLDAQIPFIPQFIIVYLGCYLFWILNYILIACSDKEVCFRFFTADFYGRIICLVCFLLFPTTNTRPDLIGNDVWTQLVRFLYSADAANNLFPSIHCMVSWYCCVGLRKCGWIPKWYRAVSYALAVTVCISTVCLKQHVLIDVIAGIAAAEITYAVSQRTNGYRVYLHISEWIEKQVRSLLRGRMDQKKNGK</sequence>
<dbReference type="GO" id="GO:0016020">
    <property type="term" value="C:membrane"/>
    <property type="evidence" value="ECO:0007669"/>
    <property type="project" value="UniProtKB-SubCell"/>
</dbReference>
<keyword evidence="1" id="KW-1133">Transmembrane helix</keyword>
<evidence type="ECO:0000256" key="1">
    <source>
        <dbReference type="SAM" id="Phobius"/>
    </source>
</evidence>
<feature type="domain" description="Inositolphosphotransferase Aur1/Ipt1" evidence="2">
    <location>
        <begin position="41"/>
        <end position="192"/>
    </location>
</feature>
<keyword evidence="4" id="KW-1185">Reference proteome</keyword>
<keyword evidence="1" id="KW-0812">Transmembrane</keyword>
<gene>
    <name evidence="3" type="ORF">SAMN02745243_00905</name>
</gene>
<evidence type="ECO:0000313" key="3">
    <source>
        <dbReference type="EMBL" id="SHJ58490.1"/>
    </source>
</evidence>
<evidence type="ECO:0000259" key="2">
    <source>
        <dbReference type="Pfam" id="PF14378"/>
    </source>
</evidence>
<reference evidence="3 4" key="1">
    <citation type="submission" date="2016-11" db="EMBL/GenBank/DDBJ databases">
        <authorList>
            <person name="Jaros S."/>
            <person name="Januszkiewicz K."/>
            <person name="Wedrychowicz H."/>
        </authorList>
    </citation>
    <scope>NUCLEOTIDE SEQUENCE [LARGE SCALE GENOMIC DNA]</scope>
    <source>
        <strain evidence="3 4">DSM 15480</strain>
    </source>
</reference>
<protein>
    <submittedName>
        <fullName evidence="3">PAP2 superfamily protein</fullName>
    </submittedName>
</protein>
<dbReference type="OrthoDB" id="9790723at2"/>
<organism evidence="3 4">
    <name type="scientific">Hespellia stercorisuis DSM 15480</name>
    <dbReference type="NCBI Taxonomy" id="1121950"/>
    <lineage>
        <taxon>Bacteria</taxon>
        <taxon>Bacillati</taxon>
        <taxon>Bacillota</taxon>
        <taxon>Clostridia</taxon>
        <taxon>Lachnospirales</taxon>
        <taxon>Lachnospiraceae</taxon>
        <taxon>Hespellia</taxon>
    </lineage>
</organism>
<dbReference type="Proteomes" id="UP000184301">
    <property type="component" value="Unassembled WGS sequence"/>
</dbReference>
<dbReference type="EMBL" id="FQZY01000012">
    <property type="protein sequence ID" value="SHJ58490.1"/>
    <property type="molecule type" value="Genomic_DNA"/>
</dbReference>
<dbReference type="STRING" id="1121950.SAMN02745243_00905"/>
<dbReference type="SUPFAM" id="SSF48317">
    <property type="entry name" value="Acid phosphatase/Vanadium-dependent haloperoxidase"/>
    <property type="match status" value="1"/>
</dbReference>